<feature type="region of interest" description="Disordered" evidence="1">
    <location>
        <begin position="27"/>
        <end position="52"/>
    </location>
</feature>
<reference evidence="2" key="1">
    <citation type="submission" date="2022-10" db="EMBL/GenBank/DDBJ databases">
        <title>Tapping the CABI collections for fungal endophytes: first genome assemblies for Collariella, Neodidymelliopsis, Ascochyta clinopodiicola, Didymella pomorum, Didymosphaeria variabile, Neocosmospora piperis and Neocucurbitaria cava.</title>
        <authorList>
            <person name="Hill R."/>
        </authorList>
    </citation>
    <scope>NUCLEOTIDE SEQUENCE</scope>
    <source>
        <strain evidence="2">IMI 355091</strain>
    </source>
</reference>
<evidence type="ECO:0000313" key="3">
    <source>
        <dbReference type="Proteomes" id="UP001140510"/>
    </source>
</evidence>
<dbReference type="AlphaFoldDB" id="A0A9W8ZFC4"/>
<comment type="caution">
    <text evidence="2">The sequence shown here is derived from an EMBL/GenBank/DDBJ whole genome shotgun (WGS) entry which is preliminary data.</text>
</comment>
<protein>
    <submittedName>
        <fullName evidence="2">Uncharacterized protein</fullName>
    </submittedName>
</protein>
<proteinExistence type="predicted"/>
<feature type="non-terminal residue" evidence="2">
    <location>
        <position position="52"/>
    </location>
</feature>
<organism evidence="2 3">
    <name type="scientific">Didymella pomorum</name>
    <dbReference type="NCBI Taxonomy" id="749634"/>
    <lineage>
        <taxon>Eukaryota</taxon>
        <taxon>Fungi</taxon>
        <taxon>Dikarya</taxon>
        <taxon>Ascomycota</taxon>
        <taxon>Pezizomycotina</taxon>
        <taxon>Dothideomycetes</taxon>
        <taxon>Pleosporomycetidae</taxon>
        <taxon>Pleosporales</taxon>
        <taxon>Pleosporineae</taxon>
        <taxon>Didymellaceae</taxon>
        <taxon>Didymella</taxon>
    </lineage>
</organism>
<gene>
    <name evidence="2" type="ORF">N0V91_004019</name>
</gene>
<evidence type="ECO:0000256" key="1">
    <source>
        <dbReference type="SAM" id="MobiDB-lite"/>
    </source>
</evidence>
<accession>A0A9W8ZFC4</accession>
<name>A0A9W8ZFC4_9PLEO</name>
<sequence length="52" mass="5698">MAPQPPPALPLLDDEEAGVMGLTEVEPSPVEETPNEFKEGYFPLEEKSEGQQ</sequence>
<dbReference type="Proteomes" id="UP001140510">
    <property type="component" value="Unassembled WGS sequence"/>
</dbReference>
<evidence type="ECO:0000313" key="2">
    <source>
        <dbReference type="EMBL" id="KAJ4407137.1"/>
    </source>
</evidence>
<dbReference type="EMBL" id="JAPEVA010000022">
    <property type="protein sequence ID" value="KAJ4407137.1"/>
    <property type="molecule type" value="Genomic_DNA"/>
</dbReference>
<feature type="compositionally biased region" description="Basic and acidic residues" evidence="1">
    <location>
        <begin position="35"/>
        <end position="52"/>
    </location>
</feature>
<keyword evidence="3" id="KW-1185">Reference proteome</keyword>